<comment type="caution">
    <text evidence="7">The sequence shown here is derived from an EMBL/GenBank/DDBJ whole genome shotgun (WGS) entry which is preliminary data.</text>
</comment>
<evidence type="ECO:0000313" key="7">
    <source>
        <dbReference type="EMBL" id="MCW6534943.1"/>
    </source>
</evidence>
<keyword evidence="8" id="KW-1185">Reference proteome</keyword>
<evidence type="ECO:0000256" key="3">
    <source>
        <dbReference type="ARBA" id="ARBA00022729"/>
    </source>
</evidence>
<evidence type="ECO:0000256" key="2">
    <source>
        <dbReference type="ARBA" id="ARBA00005722"/>
    </source>
</evidence>
<feature type="chain" id="PRO_5041259325" evidence="6">
    <location>
        <begin position="25"/>
        <end position="285"/>
    </location>
</feature>
<evidence type="ECO:0000256" key="4">
    <source>
        <dbReference type="ARBA" id="ARBA00023136"/>
    </source>
</evidence>
<dbReference type="Pfam" id="PF06629">
    <property type="entry name" value="MipA"/>
    <property type="match status" value="1"/>
</dbReference>
<dbReference type="RefSeq" id="WP_265268730.1">
    <property type="nucleotide sequence ID" value="NZ_JANFAV010000005.1"/>
</dbReference>
<accession>A0AA41ZFW5</accession>
<dbReference type="PANTHER" id="PTHR38776:SF1">
    <property type="entry name" value="MLTA-INTERACTING PROTEIN-RELATED"/>
    <property type="match status" value="1"/>
</dbReference>
<sequence length="285" mass="29903">MRLPYLTAIAPLCAVPLSAPSASAQTAGPASPDLDRDIVTVGVGAGFMSDYEGAKHHSFSPVPGAIGTVGGHDFAIIGNRASFNLIRRPDGPAWAIQAGPLIAVNFNRTSRSNIDDPQVRALPKRDLTIEAGGYLGISKTGMLTSRHDMLTLSVSYRHDIFGVHDSAIVTPNLQYFTPLSRKIAVAAFVSADHVGNGYMASYFNITPADSRASGLPAYHGRGGWKNWTLGAAGTVSLSGDLLHGWKLVGAATYSRLLGDAAASPVVRDVGTANQWLGAIGVAYTF</sequence>
<feature type="signal peptide" evidence="6">
    <location>
        <begin position="1"/>
        <end position="24"/>
    </location>
</feature>
<keyword evidence="4" id="KW-0472">Membrane</keyword>
<dbReference type="Proteomes" id="UP001165565">
    <property type="component" value="Unassembled WGS sequence"/>
</dbReference>
<gene>
    <name evidence="7" type="ORF">NEE01_09110</name>
</gene>
<dbReference type="InterPro" id="IPR010583">
    <property type="entry name" value="MipA"/>
</dbReference>
<evidence type="ECO:0000256" key="1">
    <source>
        <dbReference type="ARBA" id="ARBA00004442"/>
    </source>
</evidence>
<name>A0AA41ZFW5_9SPHN</name>
<dbReference type="EMBL" id="JANFAV010000005">
    <property type="protein sequence ID" value="MCW6534943.1"/>
    <property type="molecule type" value="Genomic_DNA"/>
</dbReference>
<comment type="similarity">
    <text evidence="2">Belongs to the MipA/OmpV family.</text>
</comment>
<dbReference type="GO" id="GO:0009279">
    <property type="term" value="C:cell outer membrane"/>
    <property type="evidence" value="ECO:0007669"/>
    <property type="project" value="UniProtKB-SubCell"/>
</dbReference>
<protein>
    <submittedName>
        <fullName evidence="7">MipA/OmpV family protein</fullName>
    </submittedName>
</protein>
<keyword evidence="5" id="KW-0998">Cell outer membrane</keyword>
<dbReference type="AlphaFoldDB" id="A0AA41ZFW5"/>
<organism evidence="7 8">
    <name type="scientific">Sphingomonas lycopersici</name>
    <dbReference type="NCBI Taxonomy" id="2951807"/>
    <lineage>
        <taxon>Bacteria</taxon>
        <taxon>Pseudomonadati</taxon>
        <taxon>Pseudomonadota</taxon>
        <taxon>Alphaproteobacteria</taxon>
        <taxon>Sphingomonadales</taxon>
        <taxon>Sphingomonadaceae</taxon>
        <taxon>Sphingomonas</taxon>
    </lineage>
</organism>
<proteinExistence type="inferred from homology"/>
<evidence type="ECO:0000256" key="6">
    <source>
        <dbReference type="SAM" id="SignalP"/>
    </source>
</evidence>
<comment type="subcellular location">
    <subcellularLocation>
        <location evidence="1">Cell outer membrane</location>
    </subcellularLocation>
</comment>
<evidence type="ECO:0000256" key="5">
    <source>
        <dbReference type="ARBA" id="ARBA00023237"/>
    </source>
</evidence>
<keyword evidence="3 6" id="KW-0732">Signal</keyword>
<dbReference type="PANTHER" id="PTHR38776">
    <property type="entry name" value="MLTA-INTERACTING PROTEIN-RELATED"/>
    <property type="match status" value="1"/>
</dbReference>
<reference evidence="7" key="1">
    <citation type="submission" date="2022-06" db="EMBL/GenBank/DDBJ databases">
        <title>Sphingomonas sp. nov. isolated from rhizosphere soil of tomato.</title>
        <authorList>
            <person name="Dong H."/>
            <person name="Gao R."/>
        </authorList>
    </citation>
    <scope>NUCLEOTIDE SEQUENCE</scope>
    <source>
        <strain evidence="7">MMSM24</strain>
    </source>
</reference>
<evidence type="ECO:0000313" key="8">
    <source>
        <dbReference type="Proteomes" id="UP001165565"/>
    </source>
</evidence>